<sequence length="78" mass="9140">MKTKKKCDFCNKESTGKIELDKWKFNICNCWDCKRKQTIIFKLLMGDLSDDTTLKMARVIPEKELYNKPNTQSSETVS</sequence>
<gene>
    <name evidence="1" type="ORF">LCGC14_1454410</name>
</gene>
<dbReference type="EMBL" id="LAZR01010052">
    <property type="protein sequence ID" value="KKM69090.1"/>
    <property type="molecule type" value="Genomic_DNA"/>
</dbReference>
<dbReference type="AlphaFoldDB" id="A0A0F9LXH2"/>
<name>A0A0F9LXH2_9ZZZZ</name>
<organism evidence="1">
    <name type="scientific">marine sediment metagenome</name>
    <dbReference type="NCBI Taxonomy" id="412755"/>
    <lineage>
        <taxon>unclassified sequences</taxon>
        <taxon>metagenomes</taxon>
        <taxon>ecological metagenomes</taxon>
    </lineage>
</organism>
<comment type="caution">
    <text evidence="1">The sequence shown here is derived from an EMBL/GenBank/DDBJ whole genome shotgun (WGS) entry which is preliminary data.</text>
</comment>
<accession>A0A0F9LXH2</accession>
<proteinExistence type="predicted"/>
<protein>
    <submittedName>
        <fullName evidence="1">Uncharacterized protein</fullName>
    </submittedName>
</protein>
<evidence type="ECO:0000313" key="1">
    <source>
        <dbReference type="EMBL" id="KKM69090.1"/>
    </source>
</evidence>
<reference evidence="1" key="1">
    <citation type="journal article" date="2015" name="Nature">
        <title>Complex archaea that bridge the gap between prokaryotes and eukaryotes.</title>
        <authorList>
            <person name="Spang A."/>
            <person name="Saw J.H."/>
            <person name="Jorgensen S.L."/>
            <person name="Zaremba-Niedzwiedzka K."/>
            <person name="Martijn J."/>
            <person name="Lind A.E."/>
            <person name="van Eijk R."/>
            <person name="Schleper C."/>
            <person name="Guy L."/>
            <person name="Ettema T.J."/>
        </authorList>
    </citation>
    <scope>NUCLEOTIDE SEQUENCE</scope>
</reference>